<dbReference type="AlphaFoldDB" id="A0A4Y2U7B2"/>
<protein>
    <submittedName>
        <fullName evidence="2">Uncharacterized protein</fullName>
    </submittedName>
</protein>
<proteinExistence type="predicted"/>
<evidence type="ECO:0000313" key="2">
    <source>
        <dbReference type="EMBL" id="GBO08383.1"/>
    </source>
</evidence>
<evidence type="ECO:0000313" key="3">
    <source>
        <dbReference type="Proteomes" id="UP000499080"/>
    </source>
</evidence>
<accession>A0A4Y2U7B2</accession>
<comment type="caution">
    <text evidence="2">The sequence shown here is derived from an EMBL/GenBank/DDBJ whole genome shotgun (WGS) entry which is preliminary data.</text>
</comment>
<gene>
    <name evidence="2" type="ORF">AVEN_122768_1</name>
</gene>
<feature type="region of interest" description="Disordered" evidence="1">
    <location>
        <begin position="51"/>
        <end position="94"/>
    </location>
</feature>
<organism evidence="2 3">
    <name type="scientific">Araneus ventricosus</name>
    <name type="common">Orbweaver spider</name>
    <name type="synonym">Epeira ventricosa</name>
    <dbReference type="NCBI Taxonomy" id="182803"/>
    <lineage>
        <taxon>Eukaryota</taxon>
        <taxon>Metazoa</taxon>
        <taxon>Ecdysozoa</taxon>
        <taxon>Arthropoda</taxon>
        <taxon>Chelicerata</taxon>
        <taxon>Arachnida</taxon>
        <taxon>Araneae</taxon>
        <taxon>Araneomorphae</taxon>
        <taxon>Entelegynae</taxon>
        <taxon>Araneoidea</taxon>
        <taxon>Araneidae</taxon>
        <taxon>Araneus</taxon>
    </lineage>
</organism>
<reference evidence="2 3" key="1">
    <citation type="journal article" date="2019" name="Sci. Rep.">
        <title>Orb-weaving spider Araneus ventricosus genome elucidates the spidroin gene catalogue.</title>
        <authorList>
            <person name="Kono N."/>
            <person name="Nakamura H."/>
            <person name="Ohtoshi R."/>
            <person name="Moran D.A.P."/>
            <person name="Shinohara A."/>
            <person name="Yoshida Y."/>
            <person name="Fujiwara M."/>
            <person name="Mori M."/>
            <person name="Tomita M."/>
            <person name="Arakawa K."/>
        </authorList>
    </citation>
    <scope>NUCLEOTIDE SEQUENCE [LARGE SCALE GENOMIC DNA]</scope>
</reference>
<dbReference type="EMBL" id="BGPR01034142">
    <property type="protein sequence ID" value="GBO08383.1"/>
    <property type="molecule type" value="Genomic_DNA"/>
</dbReference>
<dbReference type="Proteomes" id="UP000499080">
    <property type="component" value="Unassembled WGS sequence"/>
</dbReference>
<feature type="compositionally biased region" description="Polar residues" evidence="1">
    <location>
        <begin position="68"/>
        <end position="77"/>
    </location>
</feature>
<name>A0A4Y2U7B2_ARAVE</name>
<sequence>MFFCVWTLLSLRCRNHTGSYKVLLRTNENFIIIRDNKKVTVTIDRLKAAHLSPDSVSSSESKHDSPRVDTSSPTPSAKDQLPLPEKSSILTSNGRQVHYPAKYQDFVS</sequence>
<evidence type="ECO:0000256" key="1">
    <source>
        <dbReference type="SAM" id="MobiDB-lite"/>
    </source>
</evidence>
<keyword evidence="3" id="KW-1185">Reference proteome</keyword>